<dbReference type="PANTHER" id="PTHR10057:SF0">
    <property type="entry name" value="TRANSLOCATOR PROTEIN"/>
    <property type="match status" value="1"/>
</dbReference>
<feature type="transmembrane region" description="Helical" evidence="6">
    <location>
        <begin position="124"/>
        <end position="145"/>
    </location>
</feature>
<dbReference type="Pfam" id="PF03073">
    <property type="entry name" value="TspO_MBR"/>
    <property type="match status" value="1"/>
</dbReference>
<dbReference type="CDD" id="cd15904">
    <property type="entry name" value="TSPO_MBR"/>
    <property type="match status" value="1"/>
</dbReference>
<dbReference type="GO" id="GO:0016020">
    <property type="term" value="C:membrane"/>
    <property type="evidence" value="ECO:0007669"/>
    <property type="project" value="UniProtKB-SubCell"/>
</dbReference>
<protein>
    <submittedName>
        <fullName evidence="7">Sensory protein TspO</fullName>
    </submittedName>
</protein>
<gene>
    <name evidence="7" type="ORF">DRV85_11470</name>
</gene>
<dbReference type="OrthoDB" id="9795496at2"/>
<organism evidence="7 8">
    <name type="scientific">Rhodosalinus halophilus</name>
    <dbReference type="NCBI Taxonomy" id="2259333"/>
    <lineage>
        <taxon>Bacteria</taxon>
        <taxon>Pseudomonadati</taxon>
        <taxon>Pseudomonadota</taxon>
        <taxon>Alphaproteobacteria</taxon>
        <taxon>Rhodobacterales</taxon>
        <taxon>Paracoccaceae</taxon>
        <taxon>Rhodosalinus</taxon>
    </lineage>
</organism>
<keyword evidence="4 6" id="KW-1133">Transmembrane helix</keyword>
<dbReference type="PANTHER" id="PTHR10057">
    <property type="entry name" value="PERIPHERAL-TYPE BENZODIAZEPINE RECEPTOR"/>
    <property type="match status" value="1"/>
</dbReference>
<evidence type="ECO:0000313" key="8">
    <source>
        <dbReference type="Proteomes" id="UP000253370"/>
    </source>
</evidence>
<dbReference type="InterPro" id="IPR038330">
    <property type="entry name" value="TspO/MBR-related_sf"/>
</dbReference>
<keyword evidence="8" id="KW-1185">Reference proteome</keyword>
<dbReference type="PIRSF" id="PIRSF005859">
    <property type="entry name" value="PBR"/>
    <property type="match status" value="1"/>
</dbReference>
<dbReference type="RefSeq" id="WP_113289612.1">
    <property type="nucleotide sequence ID" value="NZ_QNTQ01000010.1"/>
</dbReference>
<dbReference type="GO" id="GO:0033013">
    <property type="term" value="P:tetrapyrrole metabolic process"/>
    <property type="evidence" value="ECO:0007669"/>
    <property type="project" value="UniProtKB-ARBA"/>
</dbReference>
<dbReference type="EMBL" id="QNTQ01000010">
    <property type="protein sequence ID" value="RBI84573.1"/>
    <property type="molecule type" value="Genomic_DNA"/>
</dbReference>
<comment type="similarity">
    <text evidence="2">Belongs to the TspO/BZRP family.</text>
</comment>
<comment type="subcellular location">
    <subcellularLocation>
        <location evidence="1">Membrane</location>
        <topology evidence="1">Multi-pass membrane protein</topology>
    </subcellularLocation>
</comment>
<dbReference type="Gene3D" id="1.20.1260.100">
    <property type="entry name" value="TspO/MBR protein"/>
    <property type="match status" value="1"/>
</dbReference>
<evidence type="ECO:0000256" key="3">
    <source>
        <dbReference type="ARBA" id="ARBA00022692"/>
    </source>
</evidence>
<dbReference type="FunFam" id="1.20.1260.100:FF:000001">
    <property type="entry name" value="translocator protein 2"/>
    <property type="match status" value="1"/>
</dbReference>
<evidence type="ECO:0000256" key="1">
    <source>
        <dbReference type="ARBA" id="ARBA00004141"/>
    </source>
</evidence>
<keyword evidence="3 6" id="KW-0812">Transmembrane</keyword>
<keyword evidence="5 6" id="KW-0472">Membrane</keyword>
<dbReference type="NCBIfam" id="NF047825">
    <property type="entry name" value="T-richsensTspOAlph"/>
    <property type="match status" value="1"/>
</dbReference>
<evidence type="ECO:0000256" key="4">
    <source>
        <dbReference type="ARBA" id="ARBA00022989"/>
    </source>
</evidence>
<feature type="transmembrane region" description="Helical" evidence="6">
    <location>
        <begin position="97"/>
        <end position="117"/>
    </location>
</feature>
<evidence type="ECO:0000256" key="6">
    <source>
        <dbReference type="SAM" id="Phobius"/>
    </source>
</evidence>
<reference evidence="7 8" key="1">
    <citation type="submission" date="2018-07" db="EMBL/GenBank/DDBJ databases">
        <title>Rhodosalinus sp. strain E84T genomic sequence and assembly.</title>
        <authorList>
            <person name="Liu Z.-W."/>
            <person name="Lu D.-C."/>
        </authorList>
    </citation>
    <scope>NUCLEOTIDE SEQUENCE [LARGE SCALE GENOMIC DNA]</scope>
    <source>
        <strain evidence="7 8">E84</strain>
    </source>
</reference>
<proteinExistence type="inferred from homology"/>
<name>A0A365U768_9RHOB</name>
<dbReference type="AlphaFoldDB" id="A0A365U768"/>
<comment type="caution">
    <text evidence="7">The sequence shown here is derived from an EMBL/GenBank/DDBJ whole genome shotgun (WGS) entry which is preliminary data.</text>
</comment>
<evidence type="ECO:0000256" key="2">
    <source>
        <dbReference type="ARBA" id="ARBA00007524"/>
    </source>
</evidence>
<dbReference type="Proteomes" id="UP000253370">
    <property type="component" value="Unassembled WGS sequence"/>
</dbReference>
<evidence type="ECO:0000313" key="7">
    <source>
        <dbReference type="EMBL" id="RBI84573.1"/>
    </source>
</evidence>
<evidence type="ECO:0000256" key="5">
    <source>
        <dbReference type="ARBA" id="ARBA00023136"/>
    </source>
</evidence>
<dbReference type="InterPro" id="IPR004307">
    <property type="entry name" value="TspO_MBR"/>
</dbReference>
<sequence length="160" mass="17490">MDWVIFAILLAACFGAGSTGGLFPPGPWYRELKKPVWTPPDWLFPVAWTTLYLCMAAAGALAASQPGGQLALALWGLQIALNGLWTPVFFGLRRIRLGMGVLAALWLAVLATMLALWQVDWRAGALFMPYLVWVTLAGALNLSVWRLNPEVAANPPEMPR</sequence>
<accession>A0A365U768</accession>
<feature type="transmembrane region" description="Helical" evidence="6">
    <location>
        <begin position="70"/>
        <end position="91"/>
    </location>
</feature>
<feature type="transmembrane region" description="Helical" evidence="6">
    <location>
        <begin position="42"/>
        <end position="63"/>
    </location>
</feature>